<reference evidence="1 2" key="1">
    <citation type="submission" date="2015-05" db="EMBL/GenBank/DDBJ databases">
        <title>A genomic and transcriptomic approach to investigate the blue pigment phenotype in Pseudomonas fluorescens.</title>
        <authorList>
            <person name="Andreani N.A."/>
            <person name="Cardazzo B."/>
        </authorList>
    </citation>
    <scope>NUCLEOTIDE SEQUENCE [LARGE SCALE GENOMIC DNA]</scope>
    <source>
        <strain evidence="1 2">Ps_22</strain>
    </source>
</reference>
<sequence length="108" mass="11610">MHKAPCTNTSNSIVGTCWRISPISSRDSSRDRITLQMPCCCQNATLAQFTVLACTDRWIGICGKCWRTSMISPGSDMISASGPMAITGARSLRKVLSLALCGAMFTTT</sequence>
<protein>
    <submittedName>
        <fullName evidence="1">Uncharacterized protein</fullName>
    </submittedName>
</protein>
<name>A0A120G7R8_PSEFL</name>
<proteinExistence type="predicted"/>
<organism evidence="1 2">
    <name type="scientific">Pseudomonas fluorescens</name>
    <dbReference type="NCBI Taxonomy" id="294"/>
    <lineage>
        <taxon>Bacteria</taxon>
        <taxon>Pseudomonadati</taxon>
        <taxon>Pseudomonadota</taxon>
        <taxon>Gammaproteobacteria</taxon>
        <taxon>Pseudomonadales</taxon>
        <taxon>Pseudomonadaceae</taxon>
        <taxon>Pseudomonas</taxon>
    </lineage>
</organism>
<gene>
    <name evidence="1" type="ORF">PFLmoz3_02641</name>
</gene>
<accession>A0A120G7R8</accession>
<evidence type="ECO:0000313" key="2">
    <source>
        <dbReference type="Proteomes" id="UP000061348"/>
    </source>
</evidence>
<comment type="caution">
    <text evidence="1">The sequence shown here is derived from an EMBL/GenBank/DDBJ whole genome shotgun (WGS) entry which is preliminary data.</text>
</comment>
<evidence type="ECO:0000313" key="1">
    <source>
        <dbReference type="EMBL" id="KWV87704.1"/>
    </source>
</evidence>
<dbReference type="EMBL" id="LCYA01000067">
    <property type="protein sequence ID" value="KWV87704.1"/>
    <property type="molecule type" value="Genomic_DNA"/>
</dbReference>
<dbReference type="AlphaFoldDB" id="A0A120G7R8"/>
<dbReference type="Proteomes" id="UP000061348">
    <property type="component" value="Unassembled WGS sequence"/>
</dbReference>